<evidence type="ECO:0000256" key="1">
    <source>
        <dbReference type="ARBA" id="ARBA00007626"/>
    </source>
</evidence>
<dbReference type="SUPFAM" id="SSF48452">
    <property type="entry name" value="TPR-like"/>
    <property type="match status" value="1"/>
</dbReference>
<proteinExistence type="inferred from homology"/>
<reference evidence="6 8" key="3">
    <citation type="submission" date="2017-11" db="EMBL/GenBank/DDBJ databases">
        <title>De-novo sequencing of pomegranate (Punica granatum L.) genome.</title>
        <authorList>
            <person name="Akparov Z."/>
            <person name="Amiraslanov A."/>
            <person name="Hajiyeva S."/>
            <person name="Abbasov M."/>
            <person name="Kaur K."/>
            <person name="Hamwieh A."/>
            <person name="Solovyev V."/>
            <person name="Salamov A."/>
            <person name="Braich B."/>
            <person name="Kosarev P."/>
            <person name="Mahmoud A."/>
            <person name="Hajiyev E."/>
            <person name="Babayeva S."/>
            <person name="Izzatullayeva V."/>
            <person name="Mammadov A."/>
            <person name="Mammadov A."/>
            <person name="Sharifova S."/>
            <person name="Ojaghi J."/>
            <person name="Eynullazada K."/>
            <person name="Bayramov B."/>
            <person name="Abdulazimova A."/>
            <person name="Shahmuradov I."/>
        </authorList>
    </citation>
    <scope>NUCLEOTIDE SEQUENCE [LARGE SCALE GENOMIC DNA]</scope>
    <source>
        <strain evidence="6">AG2017</strain>
        <strain evidence="8">cv. AG2017</strain>
        <tissue evidence="6">Leaf</tissue>
    </source>
</reference>
<dbReference type="Gene3D" id="1.25.40.10">
    <property type="entry name" value="Tetratricopeptide repeat domain"/>
    <property type="match status" value="4"/>
</dbReference>
<dbReference type="Proteomes" id="UP000233551">
    <property type="component" value="Unassembled WGS sequence"/>
</dbReference>
<feature type="repeat" description="PPR" evidence="3">
    <location>
        <begin position="257"/>
        <end position="291"/>
    </location>
</feature>
<dbReference type="Pfam" id="PF17177">
    <property type="entry name" value="PPR_long"/>
    <property type="match status" value="1"/>
</dbReference>
<dbReference type="PANTHER" id="PTHR47938">
    <property type="entry name" value="RESPIRATORY COMPLEX I CHAPERONE (CIA84), PUTATIVE (AFU_ORTHOLOGUE AFUA_2G06020)-RELATED"/>
    <property type="match status" value="1"/>
</dbReference>
<feature type="repeat" description="PPR" evidence="3">
    <location>
        <begin position="440"/>
        <end position="474"/>
    </location>
</feature>
<evidence type="ECO:0000256" key="3">
    <source>
        <dbReference type="PROSITE-ProRule" id="PRU00708"/>
    </source>
</evidence>
<comment type="caution">
    <text evidence="5">The sequence shown here is derived from an EMBL/GenBank/DDBJ whole genome shotgun (WGS) entry which is preliminary data.</text>
</comment>
<feature type="repeat" description="PPR" evidence="3">
    <location>
        <begin position="222"/>
        <end position="256"/>
    </location>
</feature>
<dbReference type="PROSITE" id="PS51375">
    <property type="entry name" value="PPR"/>
    <property type="match status" value="7"/>
</dbReference>
<evidence type="ECO:0000313" key="7">
    <source>
        <dbReference type="Proteomes" id="UP000197138"/>
    </source>
</evidence>
<accession>A0A218X9P9</accession>
<dbReference type="Pfam" id="PF01535">
    <property type="entry name" value="PPR"/>
    <property type="match status" value="1"/>
</dbReference>
<feature type="repeat" description="PPR" evidence="3">
    <location>
        <begin position="187"/>
        <end position="221"/>
    </location>
</feature>
<dbReference type="PANTHER" id="PTHR47938:SF7">
    <property type="entry name" value="PENTACOTRIPEPTIDE-REPEAT REGION OF PRORP DOMAIN-CONTAINING PROTEIN"/>
    <property type="match status" value="1"/>
</dbReference>
<dbReference type="EMBL" id="MTKT01002214">
    <property type="protein sequence ID" value="OWM81624.1"/>
    <property type="molecule type" value="Genomic_DNA"/>
</dbReference>
<evidence type="ECO:0000259" key="4">
    <source>
        <dbReference type="Pfam" id="PF17177"/>
    </source>
</evidence>
<feature type="domain" description="PROP1-like PPR" evidence="4">
    <location>
        <begin position="342"/>
        <end position="469"/>
    </location>
</feature>
<reference evidence="7" key="1">
    <citation type="journal article" date="2017" name="Plant J.">
        <title>The pomegranate (Punica granatum L.) genome and the genomics of punicalagin biosynthesis.</title>
        <authorList>
            <person name="Qin G."/>
            <person name="Xu C."/>
            <person name="Ming R."/>
            <person name="Tang H."/>
            <person name="Guyot R."/>
            <person name="Kramer E.M."/>
            <person name="Hu Y."/>
            <person name="Yi X."/>
            <person name="Qi Y."/>
            <person name="Xu X."/>
            <person name="Gao Z."/>
            <person name="Pan H."/>
            <person name="Jian J."/>
            <person name="Tian Y."/>
            <person name="Yue Z."/>
            <person name="Xu Y."/>
        </authorList>
    </citation>
    <scope>NUCLEOTIDE SEQUENCE [LARGE SCALE GENOMIC DNA]</scope>
    <source>
        <strain evidence="7">cv. Dabenzi</strain>
    </source>
</reference>
<evidence type="ECO:0000313" key="6">
    <source>
        <dbReference type="EMBL" id="PKI40955.1"/>
    </source>
</evidence>
<name>A0A218X9P9_PUNGR</name>
<dbReference type="EMBL" id="PGOL01003458">
    <property type="protein sequence ID" value="PKI40955.1"/>
    <property type="molecule type" value="Genomic_DNA"/>
</dbReference>
<organism evidence="5 7">
    <name type="scientific">Punica granatum</name>
    <name type="common">Pomegranate</name>
    <dbReference type="NCBI Taxonomy" id="22663"/>
    <lineage>
        <taxon>Eukaryota</taxon>
        <taxon>Viridiplantae</taxon>
        <taxon>Streptophyta</taxon>
        <taxon>Embryophyta</taxon>
        <taxon>Tracheophyta</taxon>
        <taxon>Spermatophyta</taxon>
        <taxon>Magnoliopsida</taxon>
        <taxon>eudicotyledons</taxon>
        <taxon>Gunneridae</taxon>
        <taxon>Pentapetalae</taxon>
        <taxon>rosids</taxon>
        <taxon>malvids</taxon>
        <taxon>Myrtales</taxon>
        <taxon>Lythraceae</taxon>
        <taxon>Punica</taxon>
    </lineage>
</organism>
<dbReference type="InterPro" id="IPR011990">
    <property type="entry name" value="TPR-like_helical_dom_sf"/>
</dbReference>
<feature type="repeat" description="PPR" evidence="3">
    <location>
        <begin position="152"/>
        <end position="186"/>
    </location>
</feature>
<evidence type="ECO:0000313" key="8">
    <source>
        <dbReference type="Proteomes" id="UP000233551"/>
    </source>
</evidence>
<dbReference type="InterPro" id="IPR002885">
    <property type="entry name" value="PPR_rpt"/>
</dbReference>
<protein>
    <recommendedName>
        <fullName evidence="4">PROP1-like PPR domain-containing protein</fullName>
    </recommendedName>
</protein>
<keyword evidence="8" id="KW-1185">Reference proteome</keyword>
<dbReference type="Proteomes" id="UP000197138">
    <property type="component" value="Unassembled WGS sequence"/>
</dbReference>
<feature type="repeat" description="PPR" evidence="3">
    <location>
        <begin position="292"/>
        <end position="326"/>
    </location>
</feature>
<dbReference type="AlphaFoldDB" id="A0A218X9P9"/>
<dbReference type="GO" id="GO:0003729">
    <property type="term" value="F:mRNA binding"/>
    <property type="evidence" value="ECO:0007669"/>
    <property type="project" value="TreeGrafter"/>
</dbReference>
<dbReference type="OrthoDB" id="185373at2759"/>
<reference evidence="5" key="2">
    <citation type="submission" date="2017-06" db="EMBL/GenBank/DDBJ databases">
        <title>The pomegranate genome and the genomics of punicalagin biosynthesis.</title>
        <authorList>
            <person name="Xu C."/>
        </authorList>
    </citation>
    <scope>NUCLEOTIDE SEQUENCE [LARGE SCALE GENOMIC DNA]</scope>
    <source>
        <tissue evidence="5">Fresh leaf</tissue>
    </source>
</reference>
<gene>
    <name evidence="5" type="ORF">CDL15_Pgr007662</name>
    <name evidence="6" type="ORF">CRG98_038483</name>
</gene>
<sequence>MPTPYLPSSLPLHQTHLPSPPPLYHQHFSSIRTHGVHHKKTQQKPLLSCSIQPRTTQINRTAEEVQHPEPNVNPRRSGRVQVRYLVERIRTVPKHDRPEFLDLLMTQRDGGIGTDDSLDLNNLLMALVLADEPDLALSSFSSMSSKGLLVPDSWTYSTMIRCYCKKGQPDEAKRVFDHMVENGLSPTVATVTELSNSYCRKGRMKGAFEVFDTMVRIGISPSVQTYNCLVKGLCYVGRVEEALEMLKGMRNGPVKPDVYTYTAVMDGFCKVGRSDEARELLEEAVGMGLSLSVVTYNTLFDGYCREGRPGKGLGMLRQMKERNCLPDCVSYRTLIHGLLKWGKARAALRVYWEMEDSGFEVDERMMNVLVRGLCRTSLKEGNGSDLLEDAGQLFSKMQIQNLAVEDDTYGLVISLFSVKKKSEEALVSVRKMMGEGFHPRIITLEDVVRGLCREGKLEKALSFLVLMEEEGMYPRRRVAYNILIEEFNRQGMAFSACNVYGIALKRGVIPEKKPKFRETEKS</sequence>
<dbReference type="GeneID" id="116193222"/>
<dbReference type="STRING" id="22663.A0A218X9P9"/>
<evidence type="ECO:0000256" key="2">
    <source>
        <dbReference type="ARBA" id="ARBA00022737"/>
    </source>
</evidence>
<keyword evidence="2" id="KW-0677">Repeat</keyword>
<dbReference type="Pfam" id="PF13041">
    <property type="entry name" value="PPR_2"/>
    <property type="match status" value="3"/>
</dbReference>
<comment type="similarity">
    <text evidence="1">Belongs to the PPR family. P subfamily.</text>
</comment>
<dbReference type="InterPro" id="IPR033443">
    <property type="entry name" value="PROP1-like_PPR_dom"/>
</dbReference>
<feature type="repeat" description="PPR" evidence="3">
    <location>
        <begin position="327"/>
        <end position="361"/>
    </location>
</feature>
<evidence type="ECO:0000313" key="5">
    <source>
        <dbReference type="EMBL" id="OWM81624.1"/>
    </source>
</evidence>
<dbReference type="NCBIfam" id="TIGR00756">
    <property type="entry name" value="PPR"/>
    <property type="match status" value="7"/>
</dbReference>